<keyword evidence="3" id="KW-1185">Reference proteome</keyword>
<dbReference type="EMBL" id="CP116942">
    <property type="protein sequence ID" value="WCO68558.1"/>
    <property type="molecule type" value="Genomic_DNA"/>
</dbReference>
<dbReference type="AlphaFoldDB" id="A0AAF0BWZ4"/>
<dbReference type="RefSeq" id="WP_272738074.1">
    <property type="nucleotide sequence ID" value="NZ_CP116942.1"/>
</dbReference>
<feature type="domain" description="Glycosyltransferase 2-like" evidence="1">
    <location>
        <begin position="18"/>
        <end position="128"/>
    </location>
</feature>
<gene>
    <name evidence="2" type="ORF">PO878_07430</name>
</gene>
<dbReference type="InterPro" id="IPR050834">
    <property type="entry name" value="Glycosyltransf_2"/>
</dbReference>
<dbReference type="Gene3D" id="3.90.550.10">
    <property type="entry name" value="Spore Coat Polysaccharide Biosynthesis Protein SpsA, Chain A"/>
    <property type="match status" value="1"/>
</dbReference>
<dbReference type="InterPro" id="IPR001173">
    <property type="entry name" value="Glyco_trans_2-like"/>
</dbReference>
<dbReference type="PANTHER" id="PTHR43685:SF2">
    <property type="entry name" value="GLYCOSYLTRANSFERASE 2-LIKE DOMAIN-CONTAINING PROTEIN"/>
    <property type="match status" value="1"/>
</dbReference>
<dbReference type="PANTHER" id="PTHR43685">
    <property type="entry name" value="GLYCOSYLTRANSFERASE"/>
    <property type="match status" value="1"/>
</dbReference>
<sequence>MATPAPPPDAPPAAPPVSVVIATRDRPQLLRRAVASVLDQRYPGDVEVLAVFDQSTPEHDLAREATAPGGGARRVRVLANARVPGLAGARNTGITAAAGELVAFCDDDDLWLPGKLEAQVALLARDPGLEAVTAGVLVEAKGKVSVRVLDRDRITHDELLLSRVSEAHPSTYLFRRAALVDGIGLVDEELPGSYAEDYDLLLRAARRHDVGAVTLPLAKVFWHRSSFFAERWRTIVDALDHLVAAHPELATVPAGLARIEGQQAFALASMGDRRAAVATARRALAHDRTQPRAWLALLVASGLVRSEWVLRVLQAGGRGI</sequence>
<accession>A0AAF0BWZ4</accession>
<evidence type="ECO:0000259" key="1">
    <source>
        <dbReference type="Pfam" id="PF00535"/>
    </source>
</evidence>
<evidence type="ECO:0000313" key="3">
    <source>
        <dbReference type="Proteomes" id="UP001216390"/>
    </source>
</evidence>
<name>A0AAF0BWZ4_9ACTN</name>
<proteinExistence type="predicted"/>
<dbReference type="InterPro" id="IPR029044">
    <property type="entry name" value="Nucleotide-diphossugar_trans"/>
</dbReference>
<dbReference type="SUPFAM" id="SSF53448">
    <property type="entry name" value="Nucleotide-diphospho-sugar transferases"/>
    <property type="match status" value="1"/>
</dbReference>
<protein>
    <submittedName>
        <fullName evidence="2">Glycosyltransferase family A protein</fullName>
    </submittedName>
</protein>
<evidence type="ECO:0000313" key="2">
    <source>
        <dbReference type="EMBL" id="WCO68558.1"/>
    </source>
</evidence>
<organism evidence="2 3">
    <name type="scientific">Iamia majanohamensis</name>
    <dbReference type="NCBI Taxonomy" id="467976"/>
    <lineage>
        <taxon>Bacteria</taxon>
        <taxon>Bacillati</taxon>
        <taxon>Actinomycetota</taxon>
        <taxon>Acidimicrobiia</taxon>
        <taxon>Acidimicrobiales</taxon>
        <taxon>Iamiaceae</taxon>
        <taxon>Iamia</taxon>
    </lineage>
</organism>
<dbReference type="Pfam" id="PF00535">
    <property type="entry name" value="Glycos_transf_2"/>
    <property type="match status" value="1"/>
</dbReference>
<dbReference type="CDD" id="cd00761">
    <property type="entry name" value="Glyco_tranf_GTA_type"/>
    <property type="match status" value="1"/>
</dbReference>
<reference evidence="2" key="1">
    <citation type="submission" date="2023-01" db="EMBL/GenBank/DDBJ databases">
        <title>The diversity of Class Acidimicrobiia in South China Sea sediment environments and the proposal of Iamia marina sp. nov., a novel species of the genus Iamia.</title>
        <authorList>
            <person name="He Y."/>
            <person name="Tian X."/>
        </authorList>
    </citation>
    <scope>NUCLEOTIDE SEQUENCE</scope>
    <source>
        <strain evidence="2">DSM 19957</strain>
    </source>
</reference>
<dbReference type="Proteomes" id="UP001216390">
    <property type="component" value="Chromosome"/>
</dbReference>
<dbReference type="KEGG" id="ima:PO878_07430"/>